<name>A0A673T4B0_SURSU</name>
<dbReference type="PANTHER" id="PTHR16736:SF6">
    <property type="entry name" value="CORTEXIN DOMAIN CONTAINING 2"/>
    <property type="match status" value="1"/>
</dbReference>
<evidence type="ECO:0000256" key="5">
    <source>
        <dbReference type="SAM" id="Phobius"/>
    </source>
</evidence>
<keyword evidence="7" id="KW-1185">Reference proteome</keyword>
<reference evidence="6 7" key="1">
    <citation type="submission" date="2019-05" db="EMBL/GenBank/DDBJ databases">
        <title>A Chromosome-scale Meerkat (S. suricatta) Genome Assembly.</title>
        <authorList>
            <person name="Dudchenko O."/>
            <person name="Lieberman Aiden E."/>
            <person name="Tung J."/>
            <person name="Barreiro L.B."/>
            <person name="Clutton-Brock T.H."/>
        </authorList>
    </citation>
    <scope>NUCLEOTIDE SEQUENCE [LARGE SCALE GENOMIC DNA]</scope>
</reference>
<proteinExistence type="predicted"/>
<organism evidence="6 7">
    <name type="scientific">Suricata suricatta</name>
    <name type="common">Meerkat</name>
    <dbReference type="NCBI Taxonomy" id="37032"/>
    <lineage>
        <taxon>Eukaryota</taxon>
        <taxon>Metazoa</taxon>
        <taxon>Chordata</taxon>
        <taxon>Craniata</taxon>
        <taxon>Vertebrata</taxon>
        <taxon>Euteleostomi</taxon>
        <taxon>Mammalia</taxon>
        <taxon>Eutheria</taxon>
        <taxon>Laurasiatheria</taxon>
        <taxon>Carnivora</taxon>
        <taxon>Feliformia</taxon>
        <taxon>Herpestidae</taxon>
        <taxon>Suricata</taxon>
    </lineage>
</organism>
<dbReference type="Proteomes" id="UP000472268">
    <property type="component" value="Chromosome 8"/>
</dbReference>
<dbReference type="GO" id="GO:0016020">
    <property type="term" value="C:membrane"/>
    <property type="evidence" value="ECO:0007669"/>
    <property type="project" value="UniProtKB-SubCell"/>
</dbReference>
<accession>A0A673T4B0</accession>
<dbReference type="Pfam" id="PF11057">
    <property type="entry name" value="Cortexin"/>
    <property type="match status" value="1"/>
</dbReference>
<keyword evidence="3 5" id="KW-1133">Transmembrane helix</keyword>
<dbReference type="InterPro" id="IPR020066">
    <property type="entry name" value="Cortexin"/>
</dbReference>
<evidence type="ECO:0000313" key="6">
    <source>
        <dbReference type="Ensembl" id="ENSSSUP00005008182.1"/>
    </source>
</evidence>
<dbReference type="Ensembl" id="ENSSSUT00005009433.1">
    <property type="protein sequence ID" value="ENSSSUP00005008182.1"/>
    <property type="gene ID" value="ENSSSUG00005005327.1"/>
</dbReference>
<keyword evidence="2 5" id="KW-0812">Transmembrane</keyword>
<evidence type="ECO:0000256" key="1">
    <source>
        <dbReference type="ARBA" id="ARBA00004167"/>
    </source>
</evidence>
<evidence type="ECO:0000256" key="3">
    <source>
        <dbReference type="ARBA" id="ARBA00022989"/>
    </source>
</evidence>
<evidence type="ECO:0000256" key="4">
    <source>
        <dbReference type="ARBA" id="ARBA00023136"/>
    </source>
</evidence>
<evidence type="ECO:0000256" key="2">
    <source>
        <dbReference type="ARBA" id="ARBA00022692"/>
    </source>
</evidence>
<reference evidence="6" key="3">
    <citation type="submission" date="2025-09" db="UniProtKB">
        <authorList>
            <consortium name="Ensembl"/>
        </authorList>
    </citation>
    <scope>IDENTIFICATION</scope>
</reference>
<evidence type="ECO:0000313" key="7">
    <source>
        <dbReference type="Proteomes" id="UP000472268"/>
    </source>
</evidence>
<protein>
    <submittedName>
        <fullName evidence="6">Cortexin domain containing 2</fullName>
    </submittedName>
</protein>
<feature type="transmembrane region" description="Helical" evidence="5">
    <location>
        <begin position="15"/>
        <end position="33"/>
    </location>
</feature>
<dbReference type="PANTHER" id="PTHR16736">
    <property type="entry name" value="CORTEXIN-1-RELATED"/>
    <property type="match status" value="1"/>
</dbReference>
<sequence length="55" mass="6013">MDDSSLSSSIDVDKGFAIAFVILLFLFLIVMIFRCAKLVKNPYEASSTTAEPPLS</sequence>
<keyword evidence="4 5" id="KW-0472">Membrane</keyword>
<reference evidence="6" key="2">
    <citation type="submission" date="2025-08" db="UniProtKB">
        <authorList>
            <consortium name="Ensembl"/>
        </authorList>
    </citation>
    <scope>IDENTIFICATION</scope>
</reference>
<dbReference type="AlphaFoldDB" id="A0A673T4B0"/>
<comment type="subcellular location">
    <subcellularLocation>
        <location evidence="1">Membrane</location>
        <topology evidence="1">Single-pass membrane protein</topology>
    </subcellularLocation>
</comment>
<dbReference type="OMA" id="TSTWQEE"/>